<evidence type="ECO:0000256" key="7">
    <source>
        <dbReference type="SAM" id="Phobius"/>
    </source>
</evidence>
<keyword evidence="4 7" id="KW-1133">Transmembrane helix</keyword>
<dbReference type="PROSITE" id="PS50850">
    <property type="entry name" value="MFS"/>
    <property type="match status" value="1"/>
</dbReference>
<keyword evidence="5 7" id="KW-0472">Membrane</keyword>
<feature type="transmembrane region" description="Helical" evidence="7">
    <location>
        <begin position="313"/>
        <end position="332"/>
    </location>
</feature>
<dbReference type="GO" id="GO:0016020">
    <property type="term" value="C:membrane"/>
    <property type="evidence" value="ECO:0007669"/>
    <property type="project" value="UniProtKB-SubCell"/>
</dbReference>
<dbReference type="Gene3D" id="1.20.1250.20">
    <property type="entry name" value="MFS general substrate transporter like domains"/>
    <property type="match status" value="2"/>
</dbReference>
<comment type="caution">
    <text evidence="9">The sequence shown here is derived from an EMBL/GenBank/DDBJ whole genome shotgun (WGS) entry which is preliminary data.</text>
</comment>
<name>A0A1Y2G1G9_9BASI</name>
<feature type="transmembrane region" description="Helical" evidence="7">
    <location>
        <begin position="281"/>
        <end position="301"/>
    </location>
</feature>
<feature type="transmembrane region" description="Helical" evidence="7">
    <location>
        <begin position="435"/>
        <end position="455"/>
    </location>
</feature>
<dbReference type="InterPro" id="IPR011701">
    <property type="entry name" value="MFS"/>
</dbReference>
<evidence type="ECO:0000259" key="8">
    <source>
        <dbReference type="PROSITE" id="PS50850"/>
    </source>
</evidence>
<evidence type="ECO:0000256" key="6">
    <source>
        <dbReference type="SAM" id="MobiDB-lite"/>
    </source>
</evidence>
<keyword evidence="2" id="KW-0813">Transport</keyword>
<dbReference type="OrthoDB" id="2985014at2759"/>
<feature type="transmembrane region" description="Helical" evidence="7">
    <location>
        <begin position="368"/>
        <end position="391"/>
    </location>
</feature>
<evidence type="ECO:0000256" key="5">
    <source>
        <dbReference type="ARBA" id="ARBA00023136"/>
    </source>
</evidence>
<feature type="transmembrane region" description="Helical" evidence="7">
    <location>
        <begin position="142"/>
        <end position="166"/>
    </location>
</feature>
<dbReference type="InterPro" id="IPR020846">
    <property type="entry name" value="MFS_dom"/>
</dbReference>
<evidence type="ECO:0000256" key="3">
    <source>
        <dbReference type="ARBA" id="ARBA00022692"/>
    </source>
</evidence>
<dbReference type="STRING" id="106004.A0A1Y2G1G9"/>
<dbReference type="FunFam" id="1.20.1250.20:FF:000013">
    <property type="entry name" value="MFS general substrate transporter"/>
    <property type="match status" value="1"/>
</dbReference>
<evidence type="ECO:0000256" key="1">
    <source>
        <dbReference type="ARBA" id="ARBA00004141"/>
    </source>
</evidence>
<accession>A0A1Y2G1G9</accession>
<evidence type="ECO:0000256" key="4">
    <source>
        <dbReference type="ARBA" id="ARBA00022989"/>
    </source>
</evidence>
<evidence type="ECO:0000313" key="10">
    <source>
        <dbReference type="Proteomes" id="UP000193467"/>
    </source>
</evidence>
<dbReference type="PANTHER" id="PTHR43791:SF6">
    <property type="entry name" value="TRANSPORTER, PUTATIVE (AFU_ORTHOLOGUE AFUA_1G16690)-RELATED"/>
    <property type="match status" value="1"/>
</dbReference>
<dbReference type="SUPFAM" id="SSF103473">
    <property type="entry name" value="MFS general substrate transporter"/>
    <property type="match status" value="1"/>
</dbReference>
<sequence length="489" mass="54477">MVNFLKGSKTDAVTDEHHEKNQSALVGEDGGLVDRARLEKRLIRKLDIRFSILVVIYILNYIDRNNVSAARTKGFEDDLSLTGSQYPTVLSILYVGYLLMQIPSNMIVQYTGRPSIYLPVCIILWGMISMCMAVVHEYIGALMVRFFLGFVEAAFFPGALFCLSKWYRKEEYGVRTTVLYCGSLISNAFGPLIAAGILGGMEGIRGYRAWEWLFLIEGAATIFFGFVTMLVLPDFPHNTRGLSNEERSLAELRMTEDFGGKDEDTTTPMQAVVAVLTDYKAWVMALSLTSMVVSLSFNQFFPTLTRTLGYSNTVSLLLCAPPFFFATIVAFVVSRHSDKTGERYFHIMGPLCLGIVGFIIAMSTQVLAARYVALFLMAQSYAGFVCLYAWIPTTFPRPAMKRAIAIAFINAFSQLGNVAGAYIFPSAWGPSYLKSYGICISCFVVCMCGITFHRFTLQRLNKKLDAQDAAGEVNVLSGVEFPRGFRYVL</sequence>
<feature type="transmembrane region" description="Helical" evidence="7">
    <location>
        <begin position="116"/>
        <end position="136"/>
    </location>
</feature>
<dbReference type="InParanoid" id="A0A1Y2G1G9"/>
<protein>
    <submittedName>
        <fullName evidence="9">MFS general substrate transporter</fullName>
    </submittedName>
</protein>
<gene>
    <name evidence="9" type="ORF">BCR35DRAFT_286958</name>
</gene>
<dbReference type="InterPro" id="IPR036259">
    <property type="entry name" value="MFS_trans_sf"/>
</dbReference>
<dbReference type="AlphaFoldDB" id="A0A1Y2G1G9"/>
<dbReference type="Pfam" id="PF07690">
    <property type="entry name" value="MFS_1"/>
    <property type="match status" value="1"/>
</dbReference>
<dbReference type="FunFam" id="1.20.1250.20:FF:000057">
    <property type="entry name" value="MFS general substrate transporter"/>
    <property type="match status" value="1"/>
</dbReference>
<feature type="transmembrane region" description="Helical" evidence="7">
    <location>
        <begin position="403"/>
        <end position="423"/>
    </location>
</feature>
<reference evidence="9 10" key="1">
    <citation type="submission" date="2016-07" db="EMBL/GenBank/DDBJ databases">
        <title>Pervasive Adenine N6-methylation of Active Genes in Fungi.</title>
        <authorList>
            <consortium name="DOE Joint Genome Institute"/>
            <person name="Mondo S.J."/>
            <person name="Dannebaum R.O."/>
            <person name="Kuo R.C."/>
            <person name="Labutti K."/>
            <person name="Haridas S."/>
            <person name="Kuo A."/>
            <person name="Salamov A."/>
            <person name="Ahrendt S.R."/>
            <person name="Lipzen A."/>
            <person name="Sullivan W."/>
            <person name="Andreopoulos W.B."/>
            <person name="Clum A."/>
            <person name="Lindquist E."/>
            <person name="Daum C."/>
            <person name="Ramamoorthy G.K."/>
            <person name="Gryganskyi A."/>
            <person name="Culley D."/>
            <person name="Magnuson J.K."/>
            <person name="James T.Y."/>
            <person name="O'Malley M.A."/>
            <person name="Stajich J.E."/>
            <person name="Spatafora J.W."/>
            <person name="Visel A."/>
            <person name="Grigoriev I.V."/>
        </authorList>
    </citation>
    <scope>NUCLEOTIDE SEQUENCE [LARGE SCALE GENOMIC DNA]</scope>
    <source>
        <strain evidence="9 10">62-1032</strain>
    </source>
</reference>
<feature type="transmembrane region" description="Helical" evidence="7">
    <location>
        <begin position="212"/>
        <end position="232"/>
    </location>
</feature>
<keyword evidence="3 7" id="KW-0812">Transmembrane</keyword>
<dbReference type="EMBL" id="MCGR01000003">
    <property type="protein sequence ID" value="ORY90749.1"/>
    <property type="molecule type" value="Genomic_DNA"/>
</dbReference>
<feature type="transmembrane region" description="Helical" evidence="7">
    <location>
        <begin position="178"/>
        <end position="200"/>
    </location>
</feature>
<dbReference type="GO" id="GO:0022857">
    <property type="term" value="F:transmembrane transporter activity"/>
    <property type="evidence" value="ECO:0007669"/>
    <property type="project" value="InterPro"/>
</dbReference>
<proteinExistence type="predicted"/>
<evidence type="ECO:0000256" key="2">
    <source>
        <dbReference type="ARBA" id="ARBA00022448"/>
    </source>
</evidence>
<feature type="domain" description="Major facilitator superfamily (MFS) profile" evidence="8">
    <location>
        <begin position="49"/>
        <end position="461"/>
    </location>
</feature>
<feature type="compositionally biased region" description="Basic and acidic residues" evidence="6">
    <location>
        <begin position="8"/>
        <end position="21"/>
    </location>
</feature>
<keyword evidence="10" id="KW-1185">Reference proteome</keyword>
<comment type="subcellular location">
    <subcellularLocation>
        <location evidence="1">Membrane</location>
        <topology evidence="1">Multi-pass membrane protein</topology>
    </subcellularLocation>
</comment>
<dbReference type="PANTHER" id="PTHR43791">
    <property type="entry name" value="PERMEASE-RELATED"/>
    <property type="match status" value="1"/>
</dbReference>
<feature type="transmembrane region" description="Helical" evidence="7">
    <location>
        <begin position="344"/>
        <end position="362"/>
    </location>
</feature>
<feature type="region of interest" description="Disordered" evidence="6">
    <location>
        <begin position="1"/>
        <end position="22"/>
    </location>
</feature>
<evidence type="ECO:0000313" key="9">
    <source>
        <dbReference type="EMBL" id="ORY90749.1"/>
    </source>
</evidence>
<organism evidence="9 10">
    <name type="scientific">Leucosporidium creatinivorum</name>
    <dbReference type="NCBI Taxonomy" id="106004"/>
    <lineage>
        <taxon>Eukaryota</taxon>
        <taxon>Fungi</taxon>
        <taxon>Dikarya</taxon>
        <taxon>Basidiomycota</taxon>
        <taxon>Pucciniomycotina</taxon>
        <taxon>Microbotryomycetes</taxon>
        <taxon>Leucosporidiales</taxon>
        <taxon>Leucosporidium</taxon>
    </lineage>
</organism>
<dbReference type="Proteomes" id="UP000193467">
    <property type="component" value="Unassembled WGS sequence"/>
</dbReference>